<reference evidence="1" key="1">
    <citation type="submission" date="2023-03" db="EMBL/GenBank/DDBJ databases">
        <title>Massive genome expansion in bonnet fungi (Mycena s.s.) driven by repeated elements and novel gene families across ecological guilds.</title>
        <authorList>
            <consortium name="Lawrence Berkeley National Laboratory"/>
            <person name="Harder C.B."/>
            <person name="Miyauchi S."/>
            <person name="Viragh M."/>
            <person name="Kuo A."/>
            <person name="Thoen E."/>
            <person name="Andreopoulos B."/>
            <person name="Lu D."/>
            <person name="Skrede I."/>
            <person name="Drula E."/>
            <person name="Henrissat B."/>
            <person name="Morin E."/>
            <person name="Kohler A."/>
            <person name="Barry K."/>
            <person name="LaButti K."/>
            <person name="Morin E."/>
            <person name="Salamov A."/>
            <person name="Lipzen A."/>
            <person name="Mereny Z."/>
            <person name="Hegedus B."/>
            <person name="Baldrian P."/>
            <person name="Stursova M."/>
            <person name="Weitz H."/>
            <person name="Taylor A."/>
            <person name="Grigoriev I.V."/>
            <person name="Nagy L.G."/>
            <person name="Martin F."/>
            <person name="Kauserud H."/>
        </authorList>
    </citation>
    <scope>NUCLEOTIDE SEQUENCE</scope>
    <source>
        <strain evidence="1">9284</strain>
    </source>
</reference>
<dbReference type="Proteomes" id="UP001221142">
    <property type="component" value="Unassembled WGS sequence"/>
</dbReference>
<gene>
    <name evidence="1" type="ORF">FB45DRAFT_932523</name>
</gene>
<protein>
    <submittedName>
        <fullName evidence="1">Uncharacterized protein</fullName>
    </submittedName>
</protein>
<dbReference type="EMBL" id="JARKIF010000020">
    <property type="protein sequence ID" value="KAJ7617716.1"/>
    <property type="molecule type" value="Genomic_DNA"/>
</dbReference>
<accession>A0AAD7FFV3</accession>
<proteinExistence type="predicted"/>
<sequence>MPSRSIAVLMHSTNTLFGVACSITPLLATAAIIFRWTDKVQVPAAMLHPSSSSHSDSPSQVIGYEYRLLNLLQGLDFDIHQLQHLPQTAQSVPDILTTVAETVGIIKASSTSLSSGTSWIAGSTDLAEAQDVAMSICEGSTDVGTDFLALLPLFRSAKLTHNATCSLVSMKSAMDTWLFDAGQALDYRNVIAAQKRKFDQQWGGLIAAYSRPNYTSN</sequence>
<dbReference type="AlphaFoldDB" id="A0AAD7FFV3"/>
<keyword evidence="2" id="KW-1185">Reference proteome</keyword>
<organism evidence="1 2">
    <name type="scientific">Roridomyces roridus</name>
    <dbReference type="NCBI Taxonomy" id="1738132"/>
    <lineage>
        <taxon>Eukaryota</taxon>
        <taxon>Fungi</taxon>
        <taxon>Dikarya</taxon>
        <taxon>Basidiomycota</taxon>
        <taxon>Agaricomycotina</taxon>
        <taxon>Agaricomycetes</taxon>
        <taxon>Agaricomycetidae</taxon>
        <taxon>Agaricales</taxon>
        <taxon>Marasmiineae</taxon>
        <taxon>Mycenaceae</taxon>
        <taxon>Roridomyces</taxon>
    </lineage>
</organism>
<comment type="caution">
    <text evidence="1">The sequence shown here is derived from an EMBL/GenBank/DDBJ whole genome shotgun (WGS) entry which is preliminary data.</text>
</comment>
<evidence type="ECO:0000313" key="2">
    <source>
        <dbReference type="Proteomes" id="UP001221142"/>
    </source>
</evidence>
<evidence type="ECO:0000313" key="1">
    <source>
        <dbReference type="EMBL" id="KAJ7617716.1"/>
    </source>
</evidence>
<dbReference type="PROSITE" id="PS51257">
    <property type="entry name" value="PROKAR_LIPOPROTEIN"/>
    <property type="match status" value="1"/>
</dbReference>
<name>A0AAD7FFV3_9AGAR</name>